<proteinExistence type="inferred from homology"/>
<reference evidence="7 8" key="1">
    <citation type="submission" date="2022-10" db="EMBL/GenBank/DDBJ databases">
        <title>Marinomonas transparenta sp. nov. and Marinomonas sargassi sp. nov., isolated from marine alga (Sargassum natans (L.) Gaillon).</title>
        <authorList>
            <person name="Wang Y."/>
        </authorList>
    </citation>
    <scope>NUCLEOTIDE SEQUENCE [LARGE SCALE GENOMIC DNA]</scope>
    <source>
        <strain evidence="7 8">C2222</strain>
    </source>
</reference>
<evidence type="ECO:0000313" key="7">
    <source>
        <dbReference type="EMBL" id="MCV2402387.1"/>
    </source>
</evidence>
<feature type="coiled-coil region" evidence="5">
    <location>
        <begin position="34"/>
        <end position="75"/>
    </location>
</feature>
<accession>A0ABT2YR65</accession>
<evidence type="ECO:0000256" key="1">
    <source>
        <dbReference type="ARBA" id="ARBA00003416"/>
    </source>
</evidence>
<organism evidence="7 8">
    <name type="scientific">Marinomonas sargassi</name>
    <dbReference type="NCBI Taxonomy" id="2984494"/>
    <lineage>
        <taxon>Bacteria</taxon>
        <taxon>Pseudomonadati</taxon>
        <taxon>Pseudomonadota</taxon>
        <taxon>Gammaproteobacteria</taxon>
        <taxon>Oceanospirillales</taxon>
        <taxon>Oceanospirillaceae</taxon>
        <taxon>Marinomonas</taxon>
    </lineage>
</organism>
<dbReference type="EMBL" id="JAOVZB010000002">
    <property type="protein sequence ID" value="MCV2402387.1"/>
    <property type="molecule type" value="Genomic_DNA"/>
</dbReference>
<dbReference type="Pfam" id="PF02646">
    <property type="entry name" value="RmuC"/>
    <property type="match status" value="1"/>
</dbReference>
<gene>
    <name evidence="7" type="primary">rmuC</name>
    <name evidence="7" type="ORF">OFY17_05730</name>
</gene>
<dbReference type="InterPro" id="IPR003798">
    <property type="entry name" value="DNA_recombination_RmuC"/>
</dbReference>
<keyword evidence="6" id="KW-0812">Transmembrane</keyword>
<keyword evidence="3 5" id="KW-0175">Coiled coil</keyword>
<evidence type="ECO:0000256" key="4">
    <source>
        <dbReference type="ARBA" id="ARBA00023172"/>
    </source>
</evidence>
<sequence length="433" mass="49204">MADWLVQSILVLSGFCLGAILCSIIAWAIVQPMRRQWQHTKAEMQQQNEELQRLLTQSKEQIHSLEKESLVLEQQFAAAQTVWQEKDAFYQQQKKQNETEFKQLAQDILNKQGQNLAKENERQLGSLLTPLGSQIHKFQQSVEKSYQEEARERFSLVKEIKGLQQLNQKISDDAISLTHALKGQNKLQGGWGEVILERILERSGLEKGREYEVQTSYHTEEGRRLQPDVVIHLPEGKQVVVDSKMVLVSYLAYMEAETDEDRNRALKQHLDAVRRHMKDLSAKSYHDLPKVTSLDFVLLFIPIEAAFGLALQGDNGLFSEAFEHNIIIVGPSNLLATLRTIQNIWRNEKQSQNAVEIARQAGAMYDKFAGFVQDMDDIGDKLENVSRSHDAALKKLTTGRGNLVARAEKLKLMGAKTNKALPTDYLEDEPSGN</sequence>
<evidence type="ECO:0000256" key="3">
    <source>
        <dbReference type="ARBA" id="ARBA00023054"/>
    </source>
</evidence>
<dbReference type="Proteomes" id="UP001209713">
    <property type="component" value="Unassembled WGS sequence"/>
</dbReference>
<dbReference type="PANTHER" id="PTHR30563">
    <property type="entry name" value="DNA RECOMBINATION PROTEIN RMUC"/>
    <property type="match status" value="1"/>
</dbReference>
<feature type="transmembrane region" description="Helical" evidence="6">
    <location>
        <begin position="6"/>
        <end position="30"/>
    </location>
</feature>
<protein>
    <submittedName>
        <fullName evidence="7">DNA recombination protein RmuC</fullName>
    </submittedName>
</protein>
<dbReference type="RefSeq" id="WP_263529767.1">
    <property type="nucleotide sequence ID" value="NZ_JAOVZB010000002.1"/>
</dbReference>
<comment type="similarity">
    <text evidence="2">Belongs to the RmuC family.</text>
</comment>
<evidence type="ECO:0000313" key="8">
    <source>
        <dbReference type="Proteomes" id="UP001209713"/>
    </source>
</evidence>
<evidence type="ECO:0000256" key="5">
    <source>
        <dbReference type="SAM" id="Coils"/>
    </source>
</evidence>
<keyword evidence="6" id="KW-1133">Transmembrane helix</keyword>
<comment type="caution">
    <text evidence="7">The sequence shown here is derived from an EMBL/GenBank/DDBJ whole genome shotgun (WGS) entry which is preliminary data.</text>
</comment>
<evidence type="ECO:0000256" key="2">
    <source>
        <dbReference type="ARBA" id="ARBA00009840"/>
    </source>
</evidence>
<dbReference type="PANTHER" id="PTHR30563:SF0">
    <property type="entry name" value="DNA RECOMBINATION PROTEIN RMUC"/>
    <property type="match status" value="1"/>
</dbReference>
<keyword evidence="8" id="KW-1185">Reference proteome</keyword>
<comment type="function">
    <text evidence="1">Involved in DNA recombination.</text>
</comment>
<name>A0ABT2YR65_9GAMM</name>
<keyword evidence="6" id="KW-0472">Membrane</keyword>
<keyword evidence="4" id="KW-0233">DNA recombination</keyword>
<evidence type="ECO:0000256" key="6">
    <source>
        <dbReference type="SAM" id="Phobius"/>
    </source>
</evidence>